<comment type="caution">
    <text evidence="1">The sequence shown here is derived from an EMBL/GenBank/DDBJ whole genome shotgun (WGS) entry which is preliminary data.</text>
</comment>
<evidence type="ECO:0000313" key="1">
    <source>
        <dbReference type="EMBL" id="MBW0481317.1"/>
    </source>
</evidence>
<protein>
    <submittedName>
        <fullName evidence="1">Uncharacterized protein</fullName>
    </submittedName>
</protein>
<name>A0A9Q3GVV8_9BASI</name>
<proteinExistence type="predicted"/>
<dbReference type="Proteomes" id="UP000765509">
    <property type="component" value="Unassembled WGS sequence"/>
</dbReference>
<evidence type="ECO:0000313" key="2">
    <source>
        <dbReference type="Proteomes" id="UP000765509"/>
    </source>
</evidence>
<sequence>MSQTTSHKTSQKIKILIIPLDEGFVEPLTQTPTSNSPDLTEFPVIQEYLQFDWTFKNSGPWLHSFPPEWILLETTTTMRMISISVPRVGHEDDMAQGTK</sequence>
<gene>
    <name evidence="1" type="ORF">O181_021032</name>
</gene>
<organism evidence="1 2">
    <name type="scientific">Austropuccinia psidii MF-1</name>
    <dbReference type="NCBI Taxonomy" id="1389203"/>
    <lineage>
        <taxon>Eukaryota</taxon>
        <taxon>Fungi</taxon>
        <taxon>Dikarya</taxon>
        <taxon>Basidiomycota</taxon>
        <taxon>Pucciniomycotina</taxon>
        <taxon>Pucciniomycetes</taxon>
        <taxon>Pucciniales</taxon>
        <taxon>Sphaerophragmiaceae</taxon>
        <taxon>Austropuccinia</taxon>
    </lineage>
</organism>
<accession>A0A9Q3GVV8</accession>
<reference evidence="1" key="1">
    <citation type="submission" date="2021-03" db="EMBL/GenBank/DDBJ databases">
        <title>Draft genome sequence of rust myrtle Austropuccinia psidii MF-1, a brazilian biotype.</title>
        <authorList>
            <person name="Quecine M.C."/>
            <person name="Pachon D.M.R."/>
            <person name="Bonatelli M.L."/>
            <person name="Correr F.H."/>
            <person name="Franceschini L.M."/>
            <person name="Leite T.F."/>
            <person name="Margarido G.R.A."/>
            <person name="Almeida C.A."/>
            <person name="Ferrarezi J.A."/>
            <person name="Labate C.A."/>
        </authorList>
    </citation>
    <scope>NUCLEOTIDE SEQUENCE</scope>
    <source>
        <strain evidence="1">MF-1</strain>
    </source>
</reference>
<keyword evidence="2" id="KW-1185">Reference proteome</keyword>
<dbReference type="AlphaFoldDB" id="A0A9Q3GVV8"/>
<dbReference type="EMBL" id="AVOT02006338">
    <property type="protein sequence ID" value="MBW0481317.1"/>
    <property type="molecule type" value="Genomic_DNA"/>
</dbReference>